<evidence type="ECO:0000256" key="9">
    <source>
        <dbReference type="ARBA" id="ARBA00022833"/>
    </source>
</evidence>
<keyword evidence="13 15" id="KW-0811">Translocation</keyword>
<proteinExistence type="inferred from homology"/>
<keyword evidence="3 15" id="KW-0813">Transport</keyword>
<comment type="subunit">
    <text evidence="15">Monomer and homodimer. Part of the essential Sec protein translocation apparatus which comprises SecA, SecYEG and auxiliary proteins SecDF-YajC and YidC.</text>
</comment>
<evidence type="ECO:0000313" key="22">
    <source>
        <dbReference type="Proteomes" id="UP000199167"/>
    </source>
</evidence>
<dbReference type="SUPFAM" id="SSF81767">
    <property type="entry name" value="Pre-protein crosslinking domain of SecA"/>
    <property type="match status" value="1"/>
</dbReference>
<dbReference type="GO" id="GO:0006605">
    <property type="term" value="P:protein targeting"/>
    <property type="evidence" value="ECO:0007669"/>
    <property type="project" value="UniProtKB-UniRule"/>
</dbReference>
<comment type="similarity">
    <text evidence="2 15 16">Belongs to the SecA family.</text>
</comment>
<feature type="domain" description="Helicase ATP-binding" evidence="18">
    <location>
        <begin position="91"/>
        <end position="249"/>
    </location>
</feature>
<evidence type="ECO:0000256" key="17">
    <source>
        <dbReference type="SAM" id="MobiDB-lite"/>
    </source>
</evidence>
<feature type="binding site" evidence="15">
    <location>
        <begin position="107"/>
        <end position="111"/>
    </location>
    <ligand>
        <name>ATP</name>
        <dbReference type="ChEBI" id="CHEBI:30616"/>
    </ligand>
</feature>
<keyword evidence="10 15" id="KW-0067">ATP-binding</keyword>
<sequence length="904" mass="100860">MLGLGTITKKVFGTSNDRKIKSVRGIVAQINALEEEFAAQTDEQIKEKTEALAKRVMGGESLDAVLPEAFANCREAAKRALGLRAFDTQLIGGIFLHQGNISEMKTGEGKTLVATFPAYLNALTGKGVHIVTVNDYLARRDADWMSKVYSALGLTTGVVVPQQPDDEKKAAYKCDVTYATNNELGFDYLRDNMKSELDQMYQRAHHYAIVDEVDSILIDEARTPLIISGPAQDRSEMYRQIDKVIPGIEALHFELDEKTRQASFTDEGNDYLETQLSAMGLLPEGQTLYDPESATLVHHVSQGLRAHKLFTKDKDYIVRDGEVVLIDEFTGRMMVGRRLSDGLHQAIEAKEGVDIKPENVTLASVTFQNYFRLYEKLSGMTGTALTEAEEFQEIYGLGVVEIPTNKPIARIDENDQVYRTSKEKFDGVLEQIKKANAKGQPTLVGTTSIEKSDYLSKLLTEAEITHNVLNAREHEKEAQIIADAGKLGAVTIATNMAGRGTDIKLGGNVEIEIQAAIAAEPDTDPDIIRTRIEAAHADDEQKVKDAGGLYVLATERHESRRIDNQLRGRSGRQGDPGRSSFFLSLDDDLMRIFGSERLDKVLSTLGMKEGEAIIHPWVNKSLERAQAKVEGRNFDIRKQLLKFDDVMNEQRKVIFSQRLEIMEAKDVSEITTDMRNQVIEDIVTQYMPANSYADQWDTEGLYAAVIQNLGIDVPVMKWAEEEGVDDDTIIERLEEAAQKHMDEKTAAFGEDTMRSVEKQILLQTIDAKWREHLLTLEHLRSVVGFRGYAQRDPLNEYKTEGFQLFEKLLDTLRTDVTQKLGQIRPMSKEEQEQLVAQMRAQQEAAIKAQSDAKARATEDATGQGSTAREGFVEGDPKTWGSPGRNDACPCGSGKKFKHCHGKIA</sequence>
<dbReference type="CDD" id="cd17928">
    <property type="entry name" value="DEXDc_SecA"/>
    <property type="match status" value="1"/>
</dbReference>
<dbReference type="AlphaFoldDB" id="A0A1I0RMU2"/>
<evidence type="ECO:0000259" key="20">
    <source>
        <dbReference type="PROSITE" id="PS51196"/>
    </source>
</evidence>
<dbReference type="GO" id="GO:0008564">
    <property type="term" value="F:protein-exporting ATPase activity"/>
    <property type="evidence" value="ECO:0007669"/>
    <property type="project" value="UniProtKB-EC"/>
</dbReference>
<dbReference type="STRING" id="364200.SAMN04488515_2972"/>
<dbReference type="InterPro" id="IPR020937">
    <property type="entry name" value="SecA_CS"/>
</dbReference>
<dbReference type="InterPro" id="IPR014018">
    <property type="entry name" value="SecA_motor_DEAD"/>
</dbReference>
<dbReference type="GO" id="GO:0017038">
    <property type="term" value="P:protein import"/>
    <property type="evidence" value="ECO:0007669"/>
    <property type="project" value="InterPro"/>
</dbReference>
<comment type="catalytic activity">
    <reaction evidence="15">
        <text>ATP + H2O + cellular proteinSide 1 = ADP + phosphate + cellular proteinSide 2.</text>
        <dbReference type="EC" id="7.4.2.8"/>
    </reaction>
</comment>
<keyword evidence="4 15" id="KW-1003">Cell membrane</keyword>
<dbReference type="GO" id="GO:0005886">
    <property type="term" value="C:plasma membrane"/>
    <property type="evidence" value="ECO:0007669"/>
    <property type="project" value="UniProtKB-SubCell"/>
</dbReference>
<dbReference type="Pfam" id="PF07517">
    <property type="entry name" value="SecA_DEAD"/>
    <property type="match status" value="1"/>
</dbReference>
<evidence type="ECO:0000256" key="12">
    <source>
        <dbReference type="ARBA" id="ARBA00022967"/>
    </source>
</evidence>
<protein>
    <recommendedName>
        <fullName evidence="15 16">Protein translocase subunit SecA</fullName>
        <ecNumber evidence="15">7.4.2.8</ecNumber>
    </recommendedName>
</protein>
<dbReference type="InterPro" id="IPR036670">
    <property type="entry name" value="SecA_X-link_sf"/>
</dbReference>
<keyword evidence="9" id="KW-0862">Zinc</keyword>
<dbReference type="GO" id="GO:0046872">
    <property type="term" value="F:metal ion binding"/>
    <property type="evidence" value="ECO:0007669"/>
    <property type="project" value="UniProtKB-KW"/>
</dbReference>
<dbReference type="EC" id="7.4.2.8" evidence="15"/>
<dbReference type="InterPro" id="IPR044722">
    <property type="entry name" value="SecA_SF2_C"/>
</dbReference>
<dbReference type="FunFam" id="3.40.50.300:FF:000113">
    <property type="entry name" value="Preprotein translocase subunit SecA"/>
    <property type="match status" value="1"/>
</dbReference>
<evidence type="ECO:0000313" key="21">
    <source>
        <dbReference type="EMBL" id="SEW42521.1"/>
    </source>
</evidence>
<dbReference type="InterPro" id="IPR001650">
    <property type="entry name" value="Helicase_C-like"/>
</dbReference>
<dbReference type="InterPro" id="IPR011115">
    <property type="entry name" value="SecA_DEAD"/>
</dbReference>
<dbReference type="PROSITE" id="PS51196">
    <property type="entry name" value="SECA_MOTOR_DEAD"/>
    <property type="match status" value="1"/>
</dbReference>
<dbReference type="InterPro" id="IPR011116">
    <property type="entry name" value="SecA_Wing/Scaffold"/>
</dbReference>
<dbReference type="Gene3D" id="3.90.1440.10">
    <property type="entry name" value="SecA, preprotein cross-linking domain"/>
    <property type="match status" value="1"/>
</dbReference>
<reference evidence="21 22" key="1">
    <citation type="submission" date="2016-10" db="EMBL/GenBank/DDBJ databases">
        <authorList>
            <person name="de Groot N.N."/>
        </authorList>
    </citation>
    <scope>NUCLEOTIDE SEQUENCE [LARGE SCALE GENOMIC DNA]</scope>
    <source>
        <strain evidence="21 22">DSM 17925</strain>
    </source>
</reference>
<organism evidence="21 22">
    <name type="scientific">Cognatiyoonia koreensis</name>
    <dbReference type="NCBI Taxonomy" id="364200"/>
    <lineage>
        <taxon>Bacteria</taxon>
        <taxon>Pseudomonadati</taxon>
        <taxon>Pseudomonadota</taxon>
        <taxon>Alphaproteobacteria</taxon>
        <taxon>Rhodobacterales</taxon>
        <taxon>Paracoccaceae</taxon>
        <taxon>Cognatiyoonia</taxon>
    </lineage>
</organism>
<comment type="cofactor">
    <cofactor evidence="1">
        <name>Zn(2+)</name>
        <dbReference type="ChEBI" id="CHEBI:29105"/>
    </cofactor>
</comment>
<gene>
    <name evidence="15" type="primary">secA</name>
    <name evidence="21" type="ORF">SAMN04488515_2972</name>
</gene>
<evidence type="ECO:0000256" key="2">
    <source>
        <dbReference type="ARBA" id="ARBA00007650"/>
    </source>
</evidence>
<evidence type="ECO:0000259" key="19">
    <source>
        <dbReference type="PROSITE" id="PS51194"/>
    </source>
</evidence>
<evidence type="ECO:0000256" key="8">
    <source>
        <dbReference type="ARBA" id="ARBA00022741"/>
    </source>
</evidence>
<evidence type="ECO:0000256" key="7">
    <source>
        <dbReference type="ARBA" id="ARBA00022723"/>
    </source>
</evidence>
<dbReference type="InterPro" id="IPR011130">
    <property type="entry name" value="SecA_preprotein_X-link_dom"/>
</dbReference>
<dbReference type="PRINTS" id="PR00906">
    <property type="entry name" value="SECA"/>
</dbReference>
<name>A0A1I0RMU2_9RHOB</name>
<keyword evidence="7" id="KW-0479">Metal-binding</keyword>
<feature type="region of interest" description="Disordered" evidence="17">
    <location>
        <begin position="846"/>
        <end position="894"/>
    </location>
</feature>
<dbReference type="Pfam" id="PF21090">
    <property type="entry name" value="P-loop_SecA"/>
    <property type="match status" value="1"/>
</dbReference>
<evidence type="ECO:0000256" key="6">
    <source>
        <dbReference type="ARBA" id="ARBA00022519"/>
    </source>
</evidence>
<dbReference type="GO" id="GO:0005524">
    <property type="term" value="F:ATP binding"/>
    <property type="evidence" value="ECO:0007669"/>
    <property type="project" value="UniProtKB-UniRule"/>
</dbReference>
<dbReference type="InterPro" id="IPR004027">
    <property type="entry name" value="SEC_C_motif"/>
</dbReference>
<evidence type="ECO:0000259" key="18">
    <source>
        <dbReference type="PROSITE" id="PS51192"/>
    </source>
</evidence>
<dbReference type="InterPro" id="IPR014001">
    <property type="entry name" value="Helicase_ATP-bd"/>
</dbReference>
<dbReference type="SUPFAM" id="SSF81886">
    <property type="entry name" value="Helical scaffold and wing domains of SecA"/>
    <property type="match status" value="1"/>
</dbReference>
<evidence type="ECO:0000256" key="1">
    <source>
        <dbReference type="ARBA" id="ARBA00001947"/>
    </source>
</evidence>
<evidence type="ECO:0000256" key="16">
    <source>
        <dbReference type="RuleBase" id="RU003874"/>
    </source>
</evidence>
<dbReference type="GO" id="GO:0031522">
    <property type="term" value="C:cell envelope Sec protein transport complex"/>
    <property type="evidence" value="ECO:0007669"/>
    <property type="project" value="UniProtKB-ARBA"/>
</dbReference>
<dbReference type="CDD" id="cd18803">
    <property type="entry name" value="SF2_C_secA"/>
    <property type="match status" value="1"/>
</dbReference>
<keyword evidence="5 15" id="KW-0963">Cytoplasm</keyword>
<evidence type="ECO:0000256" key="15">
    <source>
        <dbReference type="HAMAP-Rule" id="MF_01382"/>
    </source>
</evidence>
<accession>A0A1I0RMU2</accession>
<dbReference type="SUPFAM" id="SSF52540">
    <property type="entry name" value="P-loop containing nucleoside triphosphate hydrolases"/>
    <property type="match status" value="2"/>
</dbReference>
<dbReference type="PROSITE" id="PS51194">
    <property type="entry name" value="HELICASE_CTER"/>
    <property type="match status" value="1"/>
</dbReference>
<evidence type="ECO:0000256" key="5">
    <source>
        <dbReference type="ARBA" id="ARBA00022490"/>
    </source>
</evidence>
<dbReference type="PANTHER" id="PTHR30612">
    <property type="entry name" value="SECA INNER MEMBRANE COMPONENT OF SEC PROTEIN SECRETION SYSTEM"/>
    <property type="match status" value="1"/>
</dbReference>
<dbReference type="EMBL" id="FOIZ01000002">
    <property type="protein sequence ID" value="SEW42521.1"/>
    <property type="molecule type" value="Genomic_DNA"/>
</dbReference>
<feature type="domain" description="Helicase C-terminal" evidence="19">
    <location>
        <begin position="424"/>
        <end position="622"/>
    </location>
</feature>
<dbReference type="SMART" id="SM00958">
    <property type="entry name" value="SecA_PP_bind"/>
    <property type="match status" value="1"/>
</dbReference>
<keyword evidence="11 15" id="KW-0653">Protein transport</keyword>
<dbReference type="InterPro" id="IPR036266">
    <property type="entry name" value="SecA_Wing/Scaffold_sf"/>
</dbReference>
<dbReference type="Pfam" id="PF01043">
    <property type="entry name" value="SecA_PP_bind"/>
    <property type="match status" value="1"/>
</dbReference>
<keyword evidence="6" id="KW-0997">Cell inner membrane</keyword>
<dbReference type="HAMAP" id="MF_01382">
    <property type="entry name" value="SecA"/>
    <property type="match status" value="1"/>
</dbReference>
<dbReference type="GO" id="GO:0065002">
    <property type="term" value="P:intracellular protein transmembrane transport"/>
    <property type="evidence" value="ECO:0007669"/>
    <property type="project" value="UniProtKB-UniRule"/>
</dbReference>
<evidence type="ECO:0000256" key="14">
    <source>
        <dbReference type="ARBA" id="ARBA00023136"/>
    </source>
</evidence>
<dbReference type="Gene3D" id="3.40.50.300">
    <property type="entry name" value="P-loop containing nucleotide triphosphate hydrolases"/>
    <property type="match status" value="2"/>
</dbReference>
<dbReference type="NCBIfam" id="TIGR00963">
    <property type="entry name" value="secA"/>
    <property type="match status" value="1"/>
</dbReference>
<evidence type="ECO:0000256" key="4">
    <source>
        <dbReference type="ARBA" id="ARBA00022475"/>
    </source>
</evidence>
<evidence type="ECO:0000256" key="13">
    <source>
        <dbReference type="ARBA" id="ARBA00023010"/>
    </source>
</evidence>
<dbReference type="PROSITE" id="PS51192">
    <property type="entry name" value="HELICASE_ATP_BIND_1"/>
    <property type="match status" value="1"/>
</dbReference>
<evidence type="ECO:0000256" key="3">
    <source>
        <dbReference type="ARBA" id="ARBA00022448"/>
    </source>
</evidence>
<comment type="subcellular location">
    <subcellularLocation>
        <location evidence="15">Cell membrane</location>
        <topology evidence="15">Peripheral membrane protein</topology>
        <orientation evidence="15">Cytoplasmic side</orientation>
    </subcellularLocation>
    <subcellularLocation>
        <location evidence="15">Cytoplasm</location>
    </subcellularLocation>
    <text evidence="15">Distribution is 50-50.</text>
</comment>
<dbReference type="Proteomes" id="UP000199167">
    <property type="component" value="Unassembled WGS sequence"/>
</dbReference>
<dbReference type="RefSeq" id="WP_089996389.1">
    <property type="nucleotide sequence ID" value="NZ_FOIZ01000002.1"/>
</dbReference>
<dbReference type="SMART" id="SM00957">
    <property type="entry name" value="SecA_DEAD"/>
    <property type="match status" value="1"/>
</dbReference>
<dbReference type="Pfam" id="PF02810">
    <property type="entry name" value="SEC-C"/>
    <property type="match status" value="1"/>
</dbReference>
<dbReference type="GO" id="GO:0005829">
    <property type="term" value="C:cytosol"/>
    <property type="evidence" value="ECO:0007669"/>
    <property type="project" value="TreeGrafter"/>
</dbReference>
<dbReference type="PROSITE" id="PS01312">
    <property type="entry name" value="SECA"/>
    <property type="match status" value="1"/>
</dbReference>
<dbReference type="PANTHER" id="PTHR30612:SF0">
    <property type="entry name" value="CHLOROPLAST PROTEIN-TRANSPORTING ATPASE"/>
    <property type="match status" value="1"/>
</dbReference>
<feature type="binding site" evidence="15">
    <location>
        <position position="89"/>
    </location>
    <ligand>
        <name>ATP</name>
        <dbReference type="ChEBI" id="CHEBI:30616"/>
    </ligand>
</feature>
<feature type="binding site" evidence="15">
    <location>
        <position position="502"/>
    </location>
    <ligand>
        <name>ATP</name>
        <dbReference type="ChEBI" id="CHEBI:30616"/>
    </ligand>
</feature>
<keyword evidence="14 15" id="KW-0472">Membrane</keyword>
<dbReference type="Pfam" id="PF07516">
    <property type="entry name" value="SecA_SW"/>
    <property type="match status" value="1"/>
</dbReference>
<keyword evidence="22" id="KW-1185">Reference proteome</keyword>
<dbReference type="NCBIfam" id="NF009538">
    <property type="entry name" value="PRK12904.1"/>
    <property type="match status" value="1"/>
</dbReference>
<comment type="function">
    <text evidence="15">Part of the Sec protein translocase complex. Interacts with the SecYEG preprotein conducting channel. Has a central role in coupling the hydrolysis of ATP to the transfer of proteins into and across the cell membrane, serving both as a receptor for the preprotein-SecB complex and as an ATP-driven molecular motor driving the stepwise translocation of polypeptide chains across the membrane.</text>
</comment>
<dbReference type="GO" id="GO:0043952">
    <property type="term" value="P:protein transport by the Sec complex"/>
    <property type="evidence" value="ECO:0007669"/>
    <property type="project" value="TreeGrafter"/>
</dbReference>
<evidence type="ECO:0000256" key="11">
    <source>
        <dbReference type="ARBA" id="ARBA00022927"/>
    </source>
</evidence>
<dbReference type="InterPro" id="IPR000185">
    <property type="entry name" value="SecA"/>
</dbReference>
<dbReference type="FunFam" id="1.10.3060.10:FF:000003">
    <property type="entry name" value="Protein translocase subunit SecA"/>
    <property type="match status" value="1"/>
</dbReference>
<feature type="domain" description="SecA family profile" evidence="20">
    <location>
        <begin position="5"/>
        <end position="614"/>
    </location>
</feature>
<dbReference type="InterPro" id="IPR027417">
    <property type="entry name" value="P-loop_NTPase"/>
</dbReference>
<keyword evidence="8 15" id="KW-0547">Nucleotide-binding</keyword>
<dbReference type="OrthoDB" id="9805579at2"/>
<dbReference type="FunFam" id="3.90.1440.10:FF:000001">
    <property type="entry name" value="Preprotein translocase subunit SecA"/>
    <property type="match status" value="1"/>
</dbReference>
<evidence type="ECO:0000256" key="10">
    <source>
        <dbReference type="ARBA" id="ARBA00022840"/>
    </source>
</evidence>
<keyword evidence="12 15" id="KW-1278">Translocase</keyword>
<dbReference type="Gene3D" id="1.10.3060.10">
    <property type="entry name" value="Helical scaffold and wing domains of SecA"/>
    <property type="match status" value="1"/>
</dbReference>